<dbReference type="InterPro" id="IPR001525">
    <property type="entry name" value="C5_MeTfrase"/>
</dbReference>
<reference evidence="8 9" key="1">
    <citation type="submission" date="2024-10" db="EMBL/GenBank/DDBJ databases">
        <title>The Natural Products Discovery Center: Release of the First 8490 Sequenced Strains for Exploring Actinobacteria Biosynthetic Diversity.</title>
        <authorList>
            <person name="Kalkreuter E."/>
            <person name="Kautsar S.A."/>
            <person name="Yang D."/>
            <person name="Bader C.D."/>
            <person name="Teijaro C.N."/>
            <person name="Fluegel L."/>
            <person name="Davis C.M."/>
            <person name="Simpson J.R."/>
            <person name="Lauterbach L."/>
            <person name="Steele A.D."/>
            <person name="Gui C."/>
            <person name="Meng S."/>
            <person name="Li G."/>
            <person name="Viehrig K."/>
            <person name="Ye F."/>
            <person name="Su P."/>
            <person name="Kiefer A.F."/>
            <person name="Nichols A."/>
            <person name="Cepeda A.J."/>
            <person name="Yan W."/>
            <person name="Fan B."/>
            <person name="Jiang Y."/>
            <person name="Adhikari A."/>
            <person name="Zheng C.-J."/>
            <person name="Schuster L."/>
            <person name="Cowan T.M."/>
            <person name="Smanski M.J."/>
            <person name="Chevrette M.G."/>
            <person name="De Carvalho L.P.S."/>
            <person name="Shen B."/>
        </authorList>
    </citation>
    <scope>NUCLEOTIDE SEQUENCE [LARGE SCALE GENOMIC DNA]</scope>
    <source>
        <strain evidence="8 9">NPDC002593</strain>
    </source>
</reference>
<proteinExistence type="inferred from homology"/>
<dbReference type="GO" id="GO:0003886">
    <property type="term" value="F:DNA (cytosine-5-)-methyltransferase activity"/>
    <property type="evidence" value="ECO:0007669"/>
    <property type="project" value="UniProtKB-EC"/>
</dbReference>
<dbReference type="GO" id="GO:0032259">
    <property type="term" value="P:methylation"/>
    <property type="evidence" value="ECO:0007669"/>
    <property type="project" value="UniProtKB-KW"/>
</dbReference>
<keyword evidence="2 6" id="KW-0489">Methyltransferase</keyword>
<keyword evidence="4 6" id="KW-0949">S-adenosyl-L-methionine</keyword>
<sequence>MYSFYEFFAGGGMAREGLNKTGQNWECLFANDIDKKKAESYLKYWIPEQAHLLHETKADTPTGTDNKSKIRKIGHLGIGSVADVTPRDLGDGRADLAWASFPCQDLSLAGSGAGLSGHRSGTFIPFWKLIKALRTEGRPPKLVVLENVVGALTAGKGQDFVTLGDMLATTDYRFGAVVINAVHWVPQSRPRLFIIAVHKDVPLKEGLTSDTWSAPWHTPALVNAYERLVNGSHATRENDAWIWWNLPDPPAEKKPYKTLSEVAWEENPEGVVWHTDAETKRLIELMNAVNQEKVRKAQKLSVENQRRVVGTVYKRMRPEGEEIDRDEKGKVIRAKVQRAEVRFDEIAGCLRTPGGGSSRQTILIVEGDTVRSRLLSPRETARLMGLPEDYALPERYNDAYHLTGDGVVVDVVDFLATSILEPLLDEQQAVEKLSA</sequence>
<gene>
    <name evidence="8" type="ORF">ACFYXQ_03810</name>
</gene>
<dbReference type="Proteomes" id="UP001601992">
    <property type="component" value="Unassembled WGS sequence"/>
</dbReference>
<dbReference type="RefSeq" id="WP_387402563.1">
    <property type="nucleotide sequence ID" value="NZ_JBIAQY010000001.1"/>
</dbReference>
<name>A0ABW6RSA3_9NOCA</name>
<feature type="active site" evidence="6">
    <location>
        <position position="103"/>
    </location>
</feature>
<evidence type="ECO:0000256" key="4">
    <source>
        <dbReference type="ARBA" id="ARBA00022691"/>
    </source>
</evidence>
<organism evidence="8 9">
    <name type="scientific">Nocardia jiangxiensis</name>
    <dbReference type="NCBI Taxonomy" id="282685"/>
    <lineage>
        <taxon>Bacteria</taxon>
        <taxon>Bacillati</taxon>
        <taxon>Actinomycetota</taxon>
        <taxon>Actinomycetes</taxon>
        <taxon>Mycobacteriales</taxon>
        <taxon>Nocardiaceae</taxon>
        <taxon>Nocardia</taxon>
    </lineage>
</organism>
<evidence type="ECO:0000256" key="1">
    <source>
        <dbReference type="ARBA" id="ARBA00011975"/>
    </source>
</evidence>
<keyword evidence="9" id="KW-1185">Reference proteome</keyword>
<dbReference type="PANTHER" id="PTHR46098">
    <property type="entry name" value="TRNA (CYTOSINE(38)-C(5))-METHYLTRANSFERASE"/>
    <property type="match status" value="1"/>
</dbReference>
<evidence type="ECO:0000256" key="5">
    <source>
        <dbReference type="ARBA" id="ARBA00022747"/>
    </source>
</evidence>
<comment type="caution">
    <text evidence="8">The sequence shown here is derived from an EMBL/GenBank/DDBJ whole genome shotgun (WGS) entry which is preliminary data.</text>
</comment>
<dbReference type="Pfam" id="PF00145">
    <property type="entry name" value="DNA_methylase"/>
    <property type="match status" value="1"/>
</dbReference>
<evidence type="ECO:0000256" key="2">
    <source>
        <dbReference type="ARBA" id="ARBA00022603"/>
    </source>
</evidence>
<protein>
    <recommendedName>
        <fullName evidence="1">DNA (cytosine-5-)-methyltransferase</fullName>
        <ecNumber evidence="1">2.1.1.37</ecNumber>
    </recommendedName>
</protein>
<comment type="similarity">
    <text evidence="6 7">Belongs to the class I-like SAM-binding methyltransferase superfamily. C5-methyltransferase family.</text>
</comment>
<dbReference type="Gene3D" id="3.90.120.10">
    <property type="entry name" value="DNA Methylase, subunit A, domain 2"/>
    <property type="match status" value="1"/>
</dbReference>
<dbReference type="EMBL" id="JBIAQY010000001">
    <property type="protein sequence ID" value="MFF3566889.1"/>
    <property type="molecule type" value="Genomic_DNA"/>
</dbReference>
<keyword evidence="5" id="KW-0680">Restriction system</keyword>
<dbReference type="InterPro" id="IPR050750">
    <property type="entry name" value="C5-MTase"/>
</dbReference>
<evidence type="ECO:0000313" key="9">
    <source>
        <dbReference type="Proteomes" id="UP001601992"/>
    </source>
</evidence>
<dbReference type="PANTHER" id="PTHR46098:SF1">
    <property type="entry name" value="TRNA (CYTOSINE(38)-C(5))-METHYLTRANSFERASE"/>
    <property type="match status" value="1"/>
</dbReference>
<evidence type="ECO:0000256" key="6">
    <source>
        <dbReference type="PROSITE-ProRule" id="PRU01016"/>
    </source>
</evidence>
<dbReference type="NCBIfam" id="TIGR00675">
    <property type="entry name" value="dcm"/>
    <property type="match status" value="1"/>
</dbReference>
<evidence type="ECO:0000256" key="7">
    <source>
        <dbReference type="RuleBase" id="RU000416"/>
    </source>
</evidence>
<dbReference type="PROSITE" id="PS51679">
    <property type="entry name" value="SAM_MT_C5"/>
    <property type="match status" value="1"/>
</dbReference>
<keyword evidence="3 6" id="KW-0808">Transferase</keyword>
<dbReference type="EC" id="2.1.1.37" evidence="1"/>
<dbReference type="InterPro" id="IPR029063">
    <property type="entry name" value="SAM-dependent_MTases_sf"/>
</dbReference>
<accession>A0ABW6RSA3</accession>
<evidence type="ECO:0000256" key="3">
    <source>
        <dbReference type="ARBA" id="ARBA00022679"/>
    </source>
</evidence>
<dbReference type="PRINTS" id="PR00105">
    <property type="entry name" value="C5METTRFRASE"/>
</dbReference>
<dbReference type="Gene3D" id="3.40.50.150">
    <property type="entry name" value="Vaccinia Virus protein VP39"/>
    <property type="match status" value="1"/>
</dbReference>
<evidence type="ECO:0000313" key="8">
    <source>
        <dbReference type="EMBL" id="MFF3566889.1"/>
    </source>
</evidence>
<dbReference type="SUPFAM" id="SSF53335">
    <property type="entry name" value="S-adenosyl-L-methionine-dependent methyltransferases"/>
    <property type="match status" value="1"/>
</dbReference>